<reference evidence="2 4" key="1">
    <citation type="submission" date="2020-01" db="EMBL/GenBank/DDBJ databases">
        <authorList>
            <consortium name="DOE Joint Genome Institute"/>
            <person name="Haridas S."/>
            <person name="Albert R."/>
            <person name="Binder M."/>
            <person name="Bloem J."/>
            <person name="Labutti K."/>
            <person name="Salamov A."/>
            <person name="Andreopoulos B."/>
            <person name="Baker S.E."/>
            <person name="Barry K."/>
            <person name="Bills G."/>
            <person name="Bluhm B.H."/>
            <person name="Cannon C."/>
            <person name="Castanera R."/>
            <person name="Culley D.E."/>
            <person name="Daum C."/>
            <person name="Ezra D."/>
            <person name="Gonzalez J.B."/>
            <person name="Henrissat B."/>
            <person name="Kuo A."/>
            <person name="Liang C."/>
            <person name="Lipzen A."/>
            <person name="Lutzoni F."/>
            <person name="Magnuson J."/>
            <person name="Mondo S."/>
            <person name="Nolan M."/>
            <person name="Ohm R."/>
            <person name="Pangilinan J."/>
            <person name="Park H.-J."/>
            <person name="Ramirez L."/>
            <person name="Alfaro M."/>
            <person name="Sun H."/>
            <person name="Tritt A."/>
            <person name="Yoshinaga Y."/>
            <person name="Zwiers L.-H."/>
            <person name="Turgeon B.G."/>
            <person name="Goodwin S.B."/>
            <person name="Spatafora J.W."/>
            <person name="Crous P.W."/>
            <person name="Grigoriev I.V."/>
        </authorList>
    </citation>
    <scope>NUCLEOTIDE SEQUENCE</scope>
    <source>
        <strain evidence="2 4">CBS 781.70</strain>
    </source>
</reference>
<keyword evidence="3" id="KW-1185">Reference proteome</keyword>
<reference evidence="4" key="2">
    <citation type="submission" date="2020-04" db="EMBL/GenBank/DDBJ databases">
        <authorList>
            <consortium name="NCBI Genome Project"/>
        </authorList>
    </citation>
    <scope>NUCLEOTIDE SEQUENCE</scope>
    <source>
        <strain evidence="4">CBS 781.70</strain>
    </source>
</reference>
<accession>A0A6G1G6C8</accession>
<dbReference type="RefSeq" id="XP_033535020.1">
    <property type="nucleotide sequence ID" value="XM_033681823.1"/>
</dbReference>
<evidence type="ECO:0000313" key="2">
    <source>
        <dbReference type="EMBL" id="KAF1813389.1"/>
    </source>
</evidence>
<evidence type="ECO:0000313" key="4">
    <source>
        <dbReference type="RefSeq" id="XP_033535020.1"/>
    </source>
</evidence>
<sequence length="282" mass="29588">MIVTSCSHPSSLGPYSYNDETQLQLRLGSQDPAQSIPVDFGCSCTRASSSAWKLCFGSSNIMGAHLQWQQAPLVVPLRGPLVPAGTQTGGAGPHATPVIPGLLPGPIGQAVGSVSGTLPINVVASGNSISVQPQHDRTIIGIEVRYKDGSTEQLDESQFHQCPKLIAEAAKLQHGVGEPSDTIMTVPGQSPQSLSGPCPISEIGASLDGIGYFTQGASRLSSRHSSLQISSDGSETSSDSSRGRRSRHLGAPNARAYTAPMLQRYLDSAENEGWPLFSRSTL</sequence>
<protein>
    <submittedName>
        <fullName evidence="2 4">Uncharacterized protein</fullName>
    </submittedName>
</protein>
<gene>
    <name evidence="2 4" type="ORF">P152DRAFT_481482</name>
</gene>
<organism evidence="2">
    <name type="scientific">Eremomyces bilateralis CBS 781.70</name>
    <dbReference type="NCBI Taxonomy" id="1392243"/>
    <lineage>
        <taxon>Eukaryota</taxon>
        <taxon>Fungi</taxon>
        <taxon>Dikarya</taxon>
        <taxon>Ascomycota</taxon>
        <taxon>Pezizomycotina</taxon>
        <taxon>Dothideomycetes</taxon>
        <taxon>Dothideomycetes incertae sedis</taxon>
        <taxon>Eremomycetales</taxon>
        <taxon>Eremomycetaceae</taxon>
        <taxon>Eremomyces</taxon>
    </lineage>
</organism>
<dbReference type="GeneID" id="54422393"/>
<feature type="compositionally biased region" description="Low complexity" evidence="1">
    <location>
        <begin position="223"/>
        <end position="240"/>
    </location>
</feature>
<name>A0A6G1G6C8_9PEZI</name>
<dbReference type="EMBL" id="ML975155">
    <property type="protein sequence ID" value="KAF1813389.1"/>
    <property type="molecule type" value="Genomic_DNA"/>
</dbReference>
<proteinExistence type="predicted"/>
<reference evidence="4" key="3">
    <citation type="submission" date="2025-04" db="UniProtKB">
        <authorList>
            <consortium name="RefSeq"/>
        </authorList>
    </citation>
    <scope>IDENTIFICATION</scope>
    <source>
        <strain evidence="4">CBS 781.70</strain>
    </source>
</reference>
<feature type="region of interest" description="Disordered" evidence="1">
    <location>
        <begin position="223"/>
        <end position="254"/>
    </location>
</feature>
<evidence type="ECO:0000313" key="3">
    <source>
        <dbReference type="Proteomes" id="UP000504638"/>
    </source>
</evidence>
<evidence type="ECO:0000256" key="1">
    <source>
        <dbReference type="SAM" id="MobiDB-lite"/>
    </source>
</evidence>
<dbReference type="Proteomes" id="UP000504638">
    <property type="component" value="Unplaced"/>
</dbReference>
<dbReference type="AlphaFoldDB" id="A0A6G1G6C8"/>